<dbReference type="Proteomes" id="UP000023758">
    <property type="component" value="Unassembled WGS sequence"/>
</dbReference>
<name>A0A022WGP7_TRIRU</name>
<accession>A0A022WGP7</accession>
<gene>
    <name evidence="1" type="ORF">H103_00466</name>
</gene>
<proteinExistence type="predicted"/>
<dbReference type="EMBL" id="KK207696">
    <property type="protein sequence ID" value="EZF57233.1"/>
    <property type="molecule type" value="Genomic_DNA"/>
</dbReference>
<dbReference type="AlphaFoldDB" id="A0A022WGP7"/>
<organism evidence="1">
    <name type="scientific">Trichophyton rubrum CBS 288.86</name>
    <dbReference type="NCBI Taxonomy" id="1215330"/>
    <lineage>
        <taxon>Eukaryota</taxon>
        <taxon>Fungi</taxon>
        <taxon>Dikarya</taxon>
        <taxon>Ascomycota</taxon>
        <taxon>Pezizomycotina</taxon>
        <taxon>Eurotiomycetes</taxon>
        <taxon>Eurotiomycetidae</taxon>
        <taxon>Onygenales</taxon>
        <taxon>Arthrodermataceae</taxon>
        <taxon>Trichophyton</taxon>
    </lineage>
</organism>
<evidence type="ECO:0000313" key="1">
    <source>
        <dbReference type="EMBL" id="EZF57233.1"/>
    </source>
</evidence>
<reference evidence="1" key="1">
    <citation type="submission" date="2014-02" db="EMBL/GenBank/DDBJ databases">
        <title>The Genome Sequence of Trichophyton rubrum (morphotype fischeri) CBS 288.86.</title>
        <authorList>
            <consortium name="The Broad Institute Genomics Platform"/>
            <person name="Cuomo C.A."/>
            <person name="White T.C."/>
            <person name="Graser Y."/>
            <person name="Martinez-Rossi N."/>
            <person name="Heitman J."/>
            <person name="Young S.K."/>
            <person name="Zeng Q."/>
            <person name="Gargeya S."/>
            <person name="Abouelleil A."/>
            <person name="Alvarado L."/>
            <person name="Chapman S.B."/>
            <person name="Gainer-Dewar J."/>
            <person name="Goldberg J."/>
            <person name="Griggs A."/>
            <person name="Gujja S."/>
            <person name="Hansen M."/>
            <person name="Howarth C."/>
            <person name="Imamovic A."/>
            <person name="Larimer J."/>
            <person name="Martinez D."/>
            <person name="Murphy C."/>
            <person name="Pearson M.D."/>
            <person name="Persinoti G."/>
            <person name="Poon T."/>
            <person name="Priest M."/>
            <person name="Roberts A.D."/>
            <person name="Saif S."/>
            <person name="Shea T.D."/>
            <person name="Sykes S.N."/>
            <person name="Wortman J."/>
            <person name="Nusbaum C."/>
            <person name="Birren B."/>
        </authorList>
    </citation>
    <scope>NUCLEOTIDE SEQUENCE [LARGE SCALE GENOMIC DNA]</scope>
    <source>
        <strain evidence="1">CBS 288.86</strain>
    </source>
</reference>
<protein>
    <submittedName>
        <fullName evidence="1">Uncharacterized protein</fullName>
    </submittedName>
</protein>
<sequence length="154" mass="17242">MRELLLSLGACLPVARRDCATAACVATKISHPVSLNRHMFLWQQPLDSVIIELEEHAASTSKNKRIDPLDWISRNEEGRGSARAPIQRMLGRCIRVRPGRRQRVVCQETWLLPAMREAITMGIPLSLSIRCKREANSAFLATKKHLLAVTGLGH</sequence>
<dbReference type="HOGENOM" id="CLU_1705522_0_0_1"/>